<dbReference type="CDD" id="cd17470">
    <property type="entry name" value="T3SS_Flik_C"/>
    <property type="match status" value="1"/>
</dbReference>
<feature type="compositionally biased region" description="Polar residues" evidence="1">
    <location>
        <begin position="86"/>
        <end position="95"/>
    </location>
</feature>
<feature type="region of interest" description="Disordered" evidence="1">
    <location>
        <begin position="1"/>
        <end position="115"/>
    </location>
</feature>
<keyword evidence="3" id="KW-0966">Cell projection</keyword>
<dbReference type="RefSeq" id="WP_085052398.1">
    <property type="nucleotide sequence ID" value="NZ_LNQR01000064.1"/>
</dbReference>
<evidence type="ECO:0000259" key="2">
    <source>
        <dbReference type="Pfam" id="PF02120"/>
    </source>
</evidence>
<dbReference type="EMBL" id="LNQR01000064">
    <property type="protein sequence ID" value="KWT85133.1"/>
    <property type="molecule type" value="Genomic_DNA"/>
</dbReference>
<accession>A0ABR5SIT7</accession>
<keyword evidence="3" id="KW-0969">Cilium</keyword>
<dbReference type="InterPro" id="IPR021136">
    <property type="entry name" value="Flagellar_hook_control-like_C"/>
</dbReference>
<feature type="domain" description="Flagellar hook-length control protein-like C-terminal" evidence="2">
    <location>
        <begin position="457"/>
        <end position="527"/>
    </location>
</feature>
<feature type="compositionally biased region" description="Basic and acidic residues" evidence="1">
    <location>
        <begin position="339"/>
        <end position="348"/>
    </location>
</feature>
<gene>
    <name evidence="3" type="ORF">ASN18_1781</name>
</gene>
<feature type="compositionally biased region" description="Basic and acidic residues" evidence="1">
    <location>
        <begin position="379"/>
        <end position="392"/>
    </location>
</feature>
<reference evidence="3 4" key="1">
    <citation type="submission" date="2015-11" db="EMBL/GenBank/DDBJ databases">
        <authorList>
            <person name="Lin W."/>
        </authorList>
    </citation>
    <scope>NUCLEOTIDE SEQUENCE [LARGE SCALE GENOMIC DNA]</scope>
    <source>
        <strain evidence="3 4">HCH-1</strain>
    </source>
</reference>
<comment type="caution">
    <text evidence="3">The sequence shown here is derived from an EMBL/GenBank/DDBJ whole genome shotgun (WGS) entry which is preliminary data.</text>
</comment>
<sequence length="572" mass="60829">MSEILHIIGNNISSLVQPKPKTQVRELSAQKPDTQRSDAQRPDADDETHNTTESSSTVKSKRGHSSSRSNRANHSDDDSKLADATSAMQSTSTTLEADDSTTPRSDDTTTAKDDEQFTTVLDKAMKGRINKNNIEAEALAGSVTVAATAPVMINLQPTGITGDNSDGVESVSTNTVKNDILSLLGATQQQNTKPEIISMLQPLNAKAEKDDITSVVDTKQMPETKPEISSLLPQPGSIDDCDVKHDAVSLKEPIQQQNVTPPKTGNLITGNLMTGNTDALKQALVKPTTTDAASNMSAVEIKIPEIKTPEQLTAALKPPDNVSQAINLVDLNSVRHAAKNELSSKESSDILSELSPKSNAPQNNLPVINIADSSGSQLSKHDLSKDTPDTIKEVNNGDSKQDDGISAAVFSVDKTQVHEALGKTSQAATGDTGEKLAVGGAKTVELNGNRFTITRKTDTSIEVKLEPDGIGKLDISVNVQKGVLNANISASDSAAKGIIEKNLHEIVSALTKEGLTVGGFTVSLKDRGGNYKEGKNEQSAAKHIREERQLQPIAVTGYARTAYKYDGISIFA</sequence>
<name>A0ABR5SIT7_9BACT</name>
<feature type="compositionally biased region" description="Basic and acidic residues" evidence="1">
    <location>
        <begin position="33"/>
        <end position="50"/>
    </location>
</feature>
<dbReference type="Pfam" id="PF02120">
    <property type="entry name" value="Flg_hook"/>
    <property type="match status" value="1"/>
</dbReference>
<dbReference type="InterPro" id="IPR038610">
    <property type="entry name" value="FliK-like_C_sf"/>
</dbReference>
<evidence type="ECO:0000313" key="3">
    <source>
        <dbReference type="EMBL" id="KWT85133.1"/>
    </source>
</evidence>
<feature type="compositionally biased region" description="Basic and acidic residues" evidence="1">
    <location>
        <begin position="104"/>
        <end position="115"/>
    </location>
</feature>
<feature type="region of interest" description="Disordered" evidence="1">
    <location>
        <begin position="339"/>
        <end position="403"/>
    </location>
</feature>
<proteinExistence type="predicted"/>
<keyword evidence="3" id="KW-0282">Flagellum</keyword>
<feature type="compositionally biased region" description="Polar residues" evidence="1">
    <location>
        <begin position="355"/>
        <end position="378"/>
    </location>
</feature>
<protein>
    <submittedName>
        <fullName evidence="3">Flagellar hook-length control protein FliK</fullName>
    </submittedName>
</protein>
<dbReference type="Gene3D" id="3.30.750.140">
    <property type="match status" value="1"/>
</dbReference>
<evidence type="ECO:0000313" key="4">
    <source>
        <dbReference type="Proteomes" id="UP000060487"/>
    </source>
</evidence>
<keyword evidence="4" id="KW-1185">Reference proteome</keyword>
<organism evidence="3 4">
    <name type="scientific">Candidatus Magnetominusculus xianensis</name>
    <dbReference type="NCBI Taxonomy" id="1748249"/>
    <lineage>
        <taxon>Bacteria</taxon>
        <taxon>Pseudomonadati</taxon>
        <taxon>Nitrospirota</taxon>
        <taxon>Nitrospiria</taxon>
        <taxon>Nitrospirales</taxon>
        <taxon>Nitrospiraceae</taxon>
        <taxon>Candidatus Magnetominusculus</taxon>
    </lineage>
</organism>
<evidence type="ECO:0000256" key="1">
    <source>
        <dbReference type="SAM" id="MobiDB-lite"/>
    </source>
</evidence>
<dbReference type="Proteomes" id="UP000060487">
    <property type="component" value="Unassembled WGS sequence"/>
</dbReference>